<reference evidence="2" key="1">
    <citation type="submission" date="2021-10" db="EMBL/GenBank/DDBJ databases">
        <title>Tropical sea cucumber genome reveals ecological adaptation and Cuvierian tubules defense mechanism.</title>
        <authorList>
            <person name="Chen T."/>
        </authorList>
    </citation>
    <scope>NUCLEOTIDE SEQUENCE</scope>
    <source>
        <strain evidence="2">Nanhai2018</strain>
        <tissue evidence="2">Muscle</tissue>
    </source>
</reference>
<proteinExistence type="predicted"/>
<dbReference type="EMBL" id="JAIZAY010000008">
    <property type="protein sequence ID" value="KAJ8037796.1"/>
    <property type="molecule type" value="Genomic_DNA"/>
</dbReference>
<feature type="compositionally biased region" description="Polar residues" evidence="1">
    <location>
        <begin position="70"/>
        <end position="85"/>
    </location>
</feature>
<keyword evidence="3" id="KW-1185">Reference proteome</keyword>
<feature type="region of interest" description="Disordered" evidence="1">
    <location>
        <begin position="70"/>
        <end position="102"/>
    </location>
</feature>
<evidence type="ECO:0000256" key="1">
    <source>
        <dbReference type="SAM" id="MobiDB-lite"/>
    </source>
</evidence>
<gene>
    <name evidence="2" type="ORF">HOLleu_18701</name>
</gene>
<dbReference type="AlphaFoldDB" id="A0A9Q1C384"/>
<evidence type="ECO:0000313" key="3">
    <source>
        <dbReference type="Proteomes" id="UP001152320"/>
    </source>
</evidence>
<comment type="caution">
    <text evidence="2">The sequence shown here is derived from an EMBL/GenBank/DDBJ whole genome shotgun (WGS) entry which is preliminary data.</text>
</comment>
<evidence type="ECO:0000313" key="2">
    <source>
        <dbReference type="EMBL" id="KAJ8037796.1"/>
    </source>
</evidence>
<dbReference type="OrthoDB" id="4735278at2759"/>
<dbReference type="Proteomes" id="UP001152320">
    <property type="component" value="Chromosome 8"/>
</dbReference>
<protein>
    <submittedName>
        <fullName evidence="2">Uncharacterized protein</fullName>
    </submittedName>
</protein>
<accession>A0A9Q1C384</accession>
<sequence length="102" mass="11848">MSCQKRIRFHRASSNYNQRSEVVTQCNQPKSDLSGDEVREYYESIISNSASHNREDLKVMSRNQVLKYCTRSSNQQPRMNESQADNHLLKLAQDGDLKGLQR</sequence>
<name>A0A9Q1C384_HOLLE</name>
<feature type="compositionally biased region" description="Basic and acidic residues" evidence="1">
    <location>
        <begin position="93"/>
        <end position="102"/>
    </location>
</feature>
<organism evidence="2 3">
    <name type="scientific">Holothuria leucospilota</name>
    <name type="common">Black long sea cucumber</name>
    <name type="synonym">Mertensiothuria leucospilota</name>
    <dbReference type="NCBI Taxonomy" id="206669"/>
    <lineage>
        <taxon>Eukaryota</taxon>
        <taxon>Metazoa</taxon>
        <taxon>Echinodermata</taxon>
        <taxon>Eleutherozoa</taxon>
        <taxon>Echinozoa</taxon>
        <taxon>Holothuroidea</taxon>
        <taxon>Aspidochirotacea</taxon>
        <taxon>Aspidochirotida</taxon>
        <taxon>Holothuriidae</taxon>
        <taxon>Holothuria</taxon>
    </lineage>
</organism>